<dbReference type="Pfam" id="PF09314">
    <property type="entry name" value="DUF1972"/>
    <property type="match status" value="1"/>
</dbReference>
<feature type="domain" description="DUF1972" evidence="3">
    <location>
        <begin position="4"/>
        <end position="174"/>
    </location>
</feature>
<reference evidence="4 5" key="1">
    <citation type="submission" date="2016-03" db="EMBL/GenBank/DDBJ databases">
        <title>Draft genome sequence of Flavobacterium fryxellicola DSM 16209.</title>
        <authorList>
            <person name="Shin S.-K."/>
            <person name="Yi H."/>
        </authorList>
    </citation>
    <scope>NUCLEOTIDE SEQUENCE [LARGE SCALE GENOMIC DNA]</scope>
    <source>
        <strain evidence="4 5">DSM 16209</strain>
    </source>
</reference>
<evidence type="ECO:0000259" key="3">
    <source>
        <dbReference type="Pfam" id="PF09314"/>
    </source>
</evidence>
<organism evidence="4 5">
    <name type="scientific">Flavobacterium fryxellicola</name>
    <dbReference type="NCBI Taxonomy" id="249352"/>
    <lineage>
        <taxon>Bacteria</taxon>
        <taxon>Pseudomonadati</taxon>
        <taxon>Bacteroidota</taxon>
        <taxon>Flavobacteriia</taxon>
        <taxon>Flavobacteriales</taxon>
        <taxon>Flavobacteriaceae</taxon>
        <taxon>Flavobacterium</taxon>
    </lineage>
</organism>
<sequence>MIQKKIAIIGTVGLPAKYGGFETLTEYLTKHLTDSFDVTVYCSSFFYPKKLKSHNNAQLKYIPLNANGVQSILYDIISIFNALFYADVLLILGVSGCVVLPFIKLISNKVIIVNIDGLEWKRAKWGKAAKIFLKFSERVAVTYADRVVSDNKVIQDYVKYVYNINSELIAYGADHTKKEALSSGVVSEYPFLAKKYAFKVCRIEPENNIYLILHSFSEHPSLDIVVIGNWNNSNYGKEMKLKFNNFENIHLLDPIYDQNILNQIRSNCYFYVHGHSAGGTNPSLVEAMYLELPIITYGINYNLETTANKAKYFNNKNELLKIVSNIKQEELNEIAKDMKNVANNVYTWKVVSAGYANLFLLNSK</sequence>
<dbReference type="EMBL" id="LVJE01000006">
    <property type="protein sequence ID" value="OAB29676.1"/>
    <property type="molecule type" value="Genomic_DNA"/>
</dbReference>
<dbReference type="Gene3D" id="3.40.50.2000">
    <property type="entry name" value="Glycogen Phosphorylase B"/>
    <property type="match status" value="1"/>
</dbReference>
<dbReference type="Proteomes" id="UP000077164">
    <property type="component" value="Unassembled WGS sequence"/>
</dbReference>
<dbReference type="AlphaFoldDB" id="A0A167YQJ9"/>
<keyword evidence="4" id="KW-0808">Transferase</keyword>
<evidence type="ECO:0000313" key="4">
    <source>
        <dbReference type="EMBL" id="OAB29676.1"/>
    </source>
</evidence>
<protein>
    <submittedName>
        <fullName evidence="4">Glycosyl transferase</fullName>
    </submittedName>
</protein>
<keyword evidence="1" id="KW-1133">Transmembrane helix</keyword>
<keyword evidence="5" id="KW-1185">Reference proteome</keyword>
<dbReference type="InterPro" id="IPR015393">
    <property type="entry name" value="DUF1972"/>
</dbReference>
<evidence type="ECO:0000313" key="5">
    <source>
        <dbReference type="Proteomes" id="UP000077164"/>
    </source>
</evidence>
<evidence type="ECO:0000259" key="2">
    <source>
        <dbReference type="Pfam" id="PF00534"/>
    </source>
</evidence>
<name>A0A167YQJ9_9FLAO</name>
<keyword evidence="1" id="KW-0472">Membrane</keyword>
<dbReference type="Pfam" id="PF00534">
    <property type="entry name" value="Glycos_transf_1"/>
    <property type="match status" value="1"/>
</dbReference>
<dbReference type="GO" id="GO:0016757">
    <property type="term" value="F:glycosyltransferase activity"/>
    <property type="evidence" value="ECO:0007669"/>
    <property type="project" value="InterPro"/>
</dbReference>
<feature type="transmembrane region" description="Helical" evidence="1">
    <location>
        <begin position="82"/>
        <end position="103"/>
    </location>
</feature>
<comment type="caution">
    <text evidence="4">The sequence shown here is derived from an EMBL/GenBank/DDBJ whole genome shotgun (WGS) entry which is preliminary data.</text>
</comment>
<dbReference type="RefSeq" id="WP_066076773.1">
    <property type="nucleotide sequence ID" value="NZ_FRDK01000007.1"/>
</dbReference>
<accession>A0A167YQJ9</accession>
<feature type="domain" description="Glycosyl transferase family 1" evidence="2">
    <location>
        <begin position="194"/>
        <end position="317"/>
    </location>
</feature>
<gene>
    <name evidence="4" type="ORF">FBFR_02820</name>
</gene>
<proteinExistence type="predicted"/>
<dbReference type="InterPro" id="IPR001296">
    <property type="entry name" value="Glyco_trans_1"/>
</dbReference>
<evidence type="ECO:0000256" key="1">
    <source>
        <dbReference type="SAM" id="Phobius"/>
    </source>
</evidence>
<keyword evidence="1" id="KW-0812">Transmembrane</keyword>
<dbReference type="OrthoDB" id="9792269at2"/>
<dbReference type="STRING" id="249352.SAMN05444395_10719"/>
<dbReference type="SUPFAM" id="SSF53756">
    <property type="entry name" value="UDP-Glycosyltransferase/glycogen phosphorylase"/>
    <property type="match status" value="1"/>
</dbReference>